<keyword evidence="5" id="KW-1185">Reference proteome</keyword>
<dbReference type="FunFam" id="2.60.120.200:FF:000021">
    <property type="entry name" value="Galectin"/>
    <property type="match status" value="1"/>
</dbReference>
<evidence type="ECO:0000313" key="4">
    <source>
        <dbReference type="Ensembl" id="ENSOCUP00000018260.2"/>
    </source>
</evidence>
<dbReference type="EMBL" id="AAGW02068292">
    <property type="status" value="NOT_ANNOTATED_CDS"/>
    <property type="molecule type" value="Genomic_DNA"/>
</dbReference>
<dbReference type="PANTHER" id="PTHR11346:SF107">
    <property type="entry name" value="GALECTIN-7"/>
    <property type="match status" value="1"/>
</dbReference>
<reference evidence="4" key="2">
    <citation type="submission" date="2025-08" db="UniProtKB">
        <authorList>
            <consortium name="Ensembl"/>
        </authorList>
    </citation>
    <scope>IDENTIFICATION</scope>
    <source>
        <strain evidence="4">Thorbecke</strain>
    </source>
</reference>
<evidence type="ECO:0000256" key="2">
    <source>
        <dbReference type="RuleBase" id="RU102079"/>
    </source>
</evidence>
<dbReference type="Pfam" id="PF00337">
    <property type="entry name" value="Gal-bind_lectin"/>
    <property type="match status" value="1"/>
</dbReference>
<dbReference type="Proteomes" id="UP000001811">
    <property type="component" value="Chromosome 5"/>
</dbReference>
<evidence type="ECO:0000259" key="3">
    <source>
        <dbReference type="PROSITE" id="PS51304"/>
    </source>
</evidence>
<proteinExistence type="predicted"/>
<dbReference type="Ensembl" id="ENSOCUT00000023634.2">
    <property type="protein sequence ID" value="ENSOCUP00000018260.2"/>
    <property type="gene ID" value="ENSOCUG00000026629.2"/>
</dbReference>
<keyword evidence="1 2" id="KW-0430">Lectin</keyword>
<dbReference type="PaxDb" id="9986-ENSOCUP00000018260"/>
<name>G1TMP9_RABIT</name>
<dbReference type="PANTHER" id="PTHR11346">
    <property type="entry name" value="GALECTIN"/>
    <property type="match status" value="1"/>
</dbReference>
<dbReference type="InterPro" id="IPR001079">
    <property type="entry name" value="Galectin_CRD"/>
</dbReference>
<reference evidence="4" key="3">
    <citation type="submission" date="2025-09" db="UniProtKB">
        <authorList>
            <consortium name="Ensembl"/>
        </authorList>
    </citation>
    <scope>IDENTIFICATION</scope>
    <source>
        <strain evidence="4">Thorbecke</strain>
    </source>
</reference>
<dbReference type="SUPFAM" id="SSF49899">
    <property type="entry name" value="Concanavalin A-like lectins/glucanases"/>
    <property type="match status" value="1"/>
</dbReference>
<accession>G1TMP9</accession>
<dbReference type="SMART" id="SM00276">
    <property type="entry name" value="GLECT"/>
    <property type="match status" value="1"/>
</dbReference>
<dbReference type="eggNOG" id="KOG3587">
    <property type="taxonomic scope" value="Eukaryota"/>
</dbReference>
<dbReference type="InterPro" id="IPR044156">
    <property type="entry name" value="Galectin-like"/>
</dbReference>
<dbReference type="GeneTree" id="ENSGT00940000155398"/>
<dbReference type="STRING" id="9986.ENSOCUP00000018260"/>
<protein>
    <recommendedName>
        <fullName evidence="2">Galectin</fullName>
    </recommendedName>
</protein>
<organism evidence="4 5">
    <name type="scientific">Oryctolagus cuniculus</name>
    <name type="common">Rabbit</name>
    <dbReference type="NCBI Taxonomy" id="9986"/>
    <lineage>
        <taxon>Eukaryota</taxon>
        <taxon>Metazoa</taxon>
        <taxon>Chordata</taxon>
        <taxon>Craniata</taxon>
        <taxon>Vertebrata</taxon>
        <taxon>Euteleostomi</taxon>
        <taxon>Mammalia</taxon>
        <taxon>Eutheria</taxon>
        <taxon>Euarchontoglires</taxon>
        <taxon>Glires</taxon>
        <taxon>Lagomorpha</taxon>
        <taxon>Leporidae</taxon>
        <taxon>Oryctolagus</taxon>
    </lineage>
</organism>
<dbReference type="HOGENOM" id="CLU_037794_3_3_1"/>
<dbReference type="AlphaFoldDB" id="G1TMP9"/>
<evidence type="ECO:0000256" key="1">
    <source>
        <dbReference type="ARBA" id="ARBA00022734"/>
    </source>
</evidence>
<dbReference type="CDD" id="cd00070">
    <property type="entry name" value="GLECT"/>
    <property type="match status" value="1"/>
</dbReference>
<dbReference type="InterPro" id="IPR013320">
    <property type="entry name" value="ConA-like_dom_sf"/>
</dbReference>
<feature type="domain" description="Galectin" evidence="3">
    <location>
        <begin position="6"/>
        <end position="136"/>
    </location>
</feature>
<dbReference type="PROSITE" id="PS51304">
    <property type="entry name" value="GALECTIN"/>
    <property type="match status" value="1"/>
</dbReference>
<dbReference type="Gene3D" id="2.60.120.200">
    <property type="match status" value="1"/>
</dbReference>
<dbReference type="InParanoid" id="G1TMP9"/>
<dbReference type="Bgee" id="ENSOCUG00000026629">
    <property type="expression patterns" value="Expressed in skin of back and 14 other cell types or tissues"/>
</dbReference>
<dbReference type="FunCoup" id="G1TMP9">
    <property type="interactions" value="84"/>
</dbReference>
<dbReference type="SMART" id="SM00908">
    <property type="entry name" value="Gal-bind_lectin"/>
    <property type="match status" value="1"/>
</dbReference>
<reference evidence="4 5" key="1">
    <citation type="journal article" date="2011" name="Nature">
        <title>A high-resolution map of human evolutionary constraint using 29 mammals.</title>
        <authorList>
            <person name="Lindblad-Toh K."/>
            <person name="Garber M."/>
            <person name="Zuk O."/>
            <person name="Lin M.F."/>
            <person name="Parker B.J."/>
            <person name="Washietl S."/>
            <person name="Kheradpour P."/>
            <person name="Ernst J."/>
            <person name="Jordan G."/>
            <person name="Mauceli E."/>
            <person name="Ward L.D."/>
            <person name="Lowe C.B."/>
            <person name="Holloway A.K."/>
            <person name="Clamp M."/>
            <person name="Gnerre S."/>
            <person name="Alfoldi J."/>
            <person name="Beal K."/>
            <person name="Chang J."/>
            <person name="Clawson H."/>
            <person name="Cuff J."/>
            <person name="Di Palma F."/>
            <person name="Fitzgerald S."/>
            <person name="Flicek P."/>
            <person name="Guttman M."/>
            <person name="Hubisz M.J."/>
            <person name="Jaffe D.B."/>
            <person name="Jungreis I."/>
            <person name="Kent W.J."/>
            <person name="Kostka D."/>
            <person name="Lara M."/>
            <person name="Martins A.L."/>
            <person name="Massingham T."/>
            <person name="Moltke I."/>
            <person name="Raney B.J."/>
            <person name="Rasmussen M.D."/>
            <person name="Robinson J."/>
            <person name="Stark A."/>
            <person name="Vilella A.J."/>
            <person name="Wen J."/>
            <person name="Xie X."/>
            <person name="Zody M.C."/>
            <person name="Baldwin J."/>
            <person name="Bloom T."/>
            <person name="Chin C.W."/>
            <person name="Heiman D."/>
            <person name="Nicol R."/>
            <person name="Nusbaum C."/>
            <person name="Young S."/>
            <person name="Wilkinson J."/>
            <person name="Worley K.C."/>
            <person name="Kovar C.L."/>
            <person name="Muzny D.M."/>
            <person name="Gibbs R.A."/>
            <person name="Cree A."/>
            <person name="Dihn H.H."/>
            <person name="Fowler G."/>
            <person name="Jhangiani S."/>
            <person name="Joshi V."/>
            <person name="Lee S."/>
            <person name="Lewis L.R."/>
            <person name="Nazareth L.V."/>
            <person name="Okwuonu G."/>
            <person name="Santibanez J."/>
            <person name="Warren W.C."/>
            <person name="Mardis E.R."/>
            <person name="Weinstock G.M."/>
            <person name="Wilson R.K."/>
            <person name="Delehaunty K."/>
            <person name="Dooling D."/>
            <person name="Fronik C."/>
            <person name="Fulton L."/>
            <person name="Fulton B."/>
            <person name="Graves T."/>
            <person name="Minx P."/>
            <person name="Sodergren E."/>
            <person name="Birney E."/>
            <person name="Margulies E.H."/>
            <person name="Herrero J."/>
            <person name="Green E.D."/>
            <person name="Haussler D."/>
            <person name="Siepel A."/>
            <person name="Goldman N."/>
            <person name="Pollard K.S."/>
            <person name="Pedersen J.S."/>
            <person name="Lander E.S."/>
            <person name="Kellis M."/>
        </authorList>
    </citation>
    <scope>NUCLEOTIDE SEQUENCE [LARGE SCALE GENOMIC DNA]</scope>
    <source>
        <strain evidence="4 5">Thorbecke inbred</strain>
    </source>
</reference>
<evidence type="ECO:0000313" key="5">
    <source>
        <dbReference type="Proteomes" id="UP000001811"/>
    </source>
</evidence>
<dbReference type="GO" id="GO:0030246">
    <property type="term" value="F:carbohydrate binding"/>
    <property type="evidence" value="ECO:0007669"/>
    <property type="project" value="UniProtKB-UniRule"/>
</dbReference>
<dbReference type="SMR" id="G1TMP9"/>
<sequence length="136" mass="15021">MSSLPHKTSLPEGIQAGNVLRIRGVVPDKAGRFHVNLLCSEEQGPDAALHFNPRLDLSEVVFNSLEQGAWGKEERGPGLPFRRGQPFEVLLIVTGDGYKAVVGDAQYHHFRHRMPPARVRLLEVAGDVQLDSVCVF</sequence>